<dbReference type="EMBL" id="AJAT01000016">
    <property type="protein sequence ID" value="EOL43018.1"/>
    <property type="molecule type" value="Genomic_DNA"/>
</dbReference>
<name>R3TPN3_9ENTE</name>
<dbReference type="AlphaFoldDB" id="R3TPN3"/>
<dbReference type="RefSeq" id="WP_010768657.1">
    <property type="nucleotide sequence ID" value="NZ_ASWE01000002.1"/>
</dbReference>
<dbReference type="Proteomes" id="UP000013785">
    <property type="component" value="Unassembled WGS sequence"/>
</dbReference>
<evidence type="ECO:0000313" key="1">
    <source>
        <dbReference type="EMBL" id="EOL43018.1"/>
    </source>
</evidence>
<dbReference type="STRING" id="154621.RV11_GL003165"/>
<dbReference type="HOGENOM" id="CLU_3025216_0_0_9"/>
<evidence type="ECO:0000313" key="2">
    <source>
        <dbReference type="Proteomes" id="UP000013785"/>
    </source>
</evidence>
<reference evidence="1 2" key="1">
    <citation type="submission" date="2013-02" db="EMBL/GenBank/DDBJ databases">
        <title>The Genome Sequence of Enterococcus phoeniculicola BAA-412.</title>
        <authorList>
            <consortium name="The Broad Institute Genome Sequencing Platform"/>
            <consortium name="The Broad Institute Genome Sequencing Center for Infectious Disease"/>
            <person name="Earl A.M."/>
            <person name="Gilmore M.S."/>
            <person name="Lebreton F."/>
            <person name="Walker B."/>
            <person name="Young S.K."/>
            <person name="Zeng Q."/>
            <person name="Gargeya S."/>
            <person name="Fitzgerald M."/>
            <person name="Haas B."/>
            <person name="Abouelleil A."/>
            <person name="Alvarado L."/>
            <person name="Arachchi H.M."/>
            <person name="Berlin A.M."/>
            <person name="Chapman S.B."/>
            <person name="Dewar J."/>
            <person name="Goldberg J."/>
            <person name="Griggs A."/>
            <person name="Gujja S."/>
            <person name="Hansen M."/>
            <person name="Howarth C."/>
            <person name="Imamovic A."/>
            <person name="Larimer J."/>
            <person name="McCowan C."/>
            <person name="Murphy C."/>
            <person name="Neiman D."/>
            <person name="Pearson M."/>
            <person name="Priest M."/>
            <person name="Roberts A."/>
            <person name="Saif S."/>
            <person name="Shea T."/>
            <person name="Sisk P."/>
            <person name="Sykes S."/>
            <person name="Wortman J."/>
            <person name="Nusbaum C."/>
            <person name="Birren B."/>
        </authorList>
    </citation>
    <scope>NUCLEOTIDE SEQUENCE [LARGE SCALE GENOMIC DNA]</scope>
    <source>
        <strain evidence="1 2">ATCC BAA-412</strain>
    </source>
</reference>
<accession>R3TPN3</accession>
<proteinExistence type="predicted"/>
<organism evidence="1 2">
    <name type="scientific">Enterococcus phoeniculicola ATCC BAA-412</name>
    <dbReference type="NCBI Taxonomy" id="1158610"/>
    <lineage>
        <taxon>Bacteria</taxon>
        <taxon>Bacillati</taxon>
        <taxon>Bacillota</taxon>
        <taxon>Bacilli</taxon>
        <taxon>Lactobacillales</taxon>
        <taxon>Enterococcaceae</taxon>
        <taxon>Enterococcus</taxon>
    </lineage>
</organism>
<keyword evidence="2" id="KW-1185">Reference proteome</keyword>
<dbReference type="PATRIC" id="fig|1158610.3.peg.1988"/>
<protein>
    <submittedName>
        <fullName evidence="1">Uncharacterized protein</fullName>
    </submittedName>
</protein>
<comment type="caution">
    <text evidence="1">The sequence shown here is derived from an EMBL/GenBank/DDBJ whole genome shotgun (WGS) entry which is preliminary data.</text>
</comment>
<sequence length="55" mass="6409">MEKILMKNTSVYLFTDVGFAAWTFETVELAEYLFILLKISIEVEMKIDDLCELSL</sequence>
<gene>
    <name evidence="1" type="ORF">UC3_01995</name>
</gene>